<evidence type="ECO:0000313" key="1">
    <source>
        <dbReference type="EMBL" id="MCS7480566.1"/>
    </source>
</evidence>
<keyword evidence="2" id="KW-1185">Reference proteome</keyword>
<proteinExistence type="predicted"/>
<reference evidence="1" key="1">
    <citation type="submission" date="2022-08" db="EMBL/GenBank/DDBJ databases">
        <authorList>
            <person name="Tistechok S."/>
            <person name="Samborskyy M."/>
            <person name="Roman I."/>
        </authorList>
    </citation>
    <scope>NUCLEOTIDE SEQUENCE</scope>
    <source>
        <strain evidence="1">DSM 103496</strain>
    </source>
</reference>
<protein>
    <submittedName>
        <fullName evidence="1">Uncharacterized protein</fullName>
    </submittedName>
</protein>
<name>A0A9X2VPZ9_9PSEU</name>
<dbReference type="EMBL" id="JANYMP010000014">
    <property type="protein sequence ID" value="MCS7480566.1"/>
    <property type="molecule type" value="Genomic_DNA"/>
</dbReference>
<gene>
    <name evidence="1" type="ORF">NZH93_27245</name>
</gene>
<dbReference type="AlphaFoldDB" id="A0A9X2VPZ9"/>
<comment type="caution">
    <text evidence="1">The sequence shown here is derived from an EMBL/GenBank/DDBJ whole genome shotgun (WGS) entry which is preliminary data.</text>
</comment>
<accession>A0A9X2VPZ9</accession>
<dbReference type="Proteomes" id="UP001141259">
    <property type="component" value="Unassembled WGS sequence"/>
</dbReference>
<sequence length="69" mass="7468">MTGRVAMLRGGAVHRVHWRLGTDLLVAVCHCGAERDFDDPVALWDWLLAHPTGHGSTPAAPRPMAVSAR</sequence>
<evidence type="ECO:0000313" key="2">
    <source>
        <dbReference type="Proteomes" id="UP001141259"/>
    </source>
</evidence>
<organism evidence="1 2">
    <name type="scientific">Umezawaea endophytica</name>
    <dbReference type="NCBI Taxonomy" id="1654476"/>
    <lineage>
        <taxon>Bacteria</taxon>
        <taxon>Bacillati</taxon>
        <taxon>Actinomycetota</taxon>
        <taxon>Actinomycetes</taxon>
        <taxon>Pseudonocardiales</taxon>
        <taxon>Pseudonocardiaceae</taxon>
        <taxon>Umezawaea</taxon>
    </lineage>
</organism>
<dbReference type="RefSeq" id="WP_259626060.1">
    <property type="nucleotide sequence ID" value="NZ_JANYMP010000014.1"/>
</dbReference>